<dbReference type="SUPFAM" id="SSF51395">
    <property type="entry name" value="FMN-linked oxidoreductases"/>
    <property type="match status" value="1"/>
</dbReference>
<dbReference type="InterPro" id="IPR044152">
    <property type="entry name" value="YqjM-like"/>
</dbReference>
<keyword evidence="4" id="KW-1185">Reference proteome</keyword>
<comment type="cofactor">
    <cofactor evidence="1">
        <name>FMN</name>
        <dbReference type="ChEBI" id="CHEBI:58210"/>
    </cofactor>
</comment>
<evidence type="ECO:0000313" key="4">
    <source>
        <dbReference type="Proteomes" id="UP000078512"/>
    </source>
</evidence>
<evidence type="ECO:0000313" key="3">
    <source>
        <dbReference type="EMBL" id="OAQ25269.1"/>
    </source>
</evidence>
<dbReference type="GO" id="GO:0010181">
    <property type="term" value="F:FMN binding"/>
    <property type="evidence" value="ECO:0007669"/>
    <property type="project" value="InterPro"/>
</dbReference>
<gene>
    <name evidence="3" type="ORF">K457DRAFT_23357</name>
</gene>
<dbReference type="EMBL" id="KV442081">
    <property type="protein sequence ID" value="OAQ25269.1"/>
    <property type="molecule type" value="Genomic_DNA"/>
</dbReference>
<dbReference type="OrthoDB" id="2446503at2759"/>
<accession>A0A197JLM0</accession>
<dbReference type="InterPro" id="IPR013785">
    <property type="entry name" value="Aldolase_TIM"/>
</dbReference>
<feature type="region of interest" description="Disordered" evidence="2">
    <location>
        <begin position="282"/>
        <end position="302"/>
    </location>
</feature>
<organism evidence="3 4">
    <name type="scientific">Linnemannia elongata AG-77</name>
    <dbReference type="NCBI Taxonomy" id="1314771"/>
    <lineage>
        <taxon>Eukaryota</taxon>
        <taxon>Fungi</taxon>
        <taxon>Fungi incertae sedis</taxon>
        <taxon>Mucoromycota</taxon>
        <taxon>Mortierellomycotina</taxon>
        <taxon>Mortierellomycetes</taxon>
        <taxon>Mortierellales</taxon>
        <taxon>Mortierellaceae</taxon>
        <taxon>Linnemannia</taxon>
    </lineage>
</organism>
<dbReference type="Proteomes" id="UP000078512">
    <property type="component" value="Unassembled WGS sequence"/>
</dbReference>
<name>A0A197JLM0_9FUNG</name>
<dbReference type="AlphaFoldDB" id="A0A197JLM0"/>
<evidence type="ECO:0000256" key="2">
    <source>
        <dbReference type="SAM" id="MobiDB-lite"/>
    </source>
</evidence>
<dbReference type="PANTHER" id="PTHR43303">
    <property type="entry name" value="NADPH DEHYDROGENASE C23G7.10C-RELATED"/>
    <property type="match status" value="1"/>
</dbReference>
<dbReference type="GO" id="GO:0050661">
    <property type="term" value="F:NADP binding"/>
    <property type="evidence" value="ECO:0007669"/>
    <property type="project" value="InterPro"/>
</dbReference>
<proteinExistence type="predicted"/>
<dbReference type="Gene3D" id="3.20.20.70">
    <property type="entry name" value="Aldolase class I"/>
    <property type="match status" value="2"/>
</dbReference>
<sequence length="355" mass="39297">MIVAKGPWVAAFFLSPNGCPLKHHTQSSSSQPSSPKTRSPPHVAAAAAHIARARMDTVEIHGAHGYLLLKFLLSSPSNKKIFTAPGYQVPFAERIKRAVRGLAVVAVRTILDGPQVEEVLKNDKAEFVATGRIFLETHQLCVEYCYGVECSRRRRSHGSALAVLAVVYLFLYGCRIPKTSDNNLYIRSGTKSTTSLTVPHEITIVMGIRGLPKELHESGGVAGVSCKEEGKSTHVDFLCRFFRLLQARAFQILQQRVKTGSNSVTETPAPELQLETEVTARSRKRKNIAEHNPSSNTPSLDVTIPFDAKRTLDELIEDSIERLGYKKLFLNPDGLSPVDMKNQQVTHESVYIHFV</sequence>
<reference evidence="3 4" key="1">
    <citation type="submission" date="2016-05" db="EMBL/GenBank/DDBJ databases">
        <title>Genome sequencing reveals origins of a unique bacterial endosymbiosis in the earliest lineages of terrestrial Fungi.</title>
        <authorList>
            <consortium name="DOE Joint Genome Institute"/>
            <person name="Uehling J."/>
            <person name="Gryganskyi A."/>
            <person name="Hameed K."/>
            <person name="Tschaplinski T."/>
            <person name="Misztal P."/>
            <person name="Wu S."/>
            <person name="Desiro A."/>
            <person name="Vande Pol N."/>
            <person name="Du Z.-Y."/>
            <person name="Zienkiewicz A."/>
            <person name="Zienkiewicz K."/>
            <person name="Morin E."/>
            <person name="Tisserant E."/>
            <person name="Splivallo R."/>
            <person name="Hainaut M."/>
            <person name="Henrissat B."/>
            <person name="Ohm R."/>
            <person name="Kuo A."/>
            <person name="Yan J."/>
            <person name="Lipzen A."/>
            <person name="Nolan M."/>
            <person name="Labutti K."/>
            <person name="Barry K."/>
            <person name="Goldstein A."/>
            <person name="Labbe J."/>
            <person name="Schadt C."/>
            <person name="Tuskan G."/>
            <person name="Grigoriev I."/>
            <person name="Martin F."/>
            <person name="Vilgalys R."/>
            <person name="Bonito G."/>
        </authorList>
    </citation>
    <scope>NUCLEOTIDE SEQUENCE [LARGE SCALE GENOMIC DNA]</scope>
    <source>
        <strain evidence="3 4">AG-77</strain>
    </source>
</reference>
<protein>
    <submittedName>
        <fullName evidence="3">Uncharacterized protein</fullName>
    </submittedName>
</protein>
<dbReference type="GO" id="GO:0003959">
    <property type="term" value="F:NADPH dehydrogenase activity"/>
    <property type="evidence" value="ECO:0007669"/>
    <property type="project" value="InterPro"/>
</dbReference>
<evidence type="ECO:0000256" key="1">
    <source>
        <dbReference type="ARBA" id="ARBA00001917"/>
    </source>
</evidence>
<dbReference type="PANTHER" id="PTHR43303:SF4">
    <property type="entry name" value="NADPH DEHYDROGENASE C23G7.10C-RELATED"/>
    <property type="match status" value="1"/>
</dbReference>